<evidence type="ECO:0000313" key="2">
    <source>
        <dbReference type="Proteomes" id="UP000000383"/>
    </source>
</evidence>
<dbReference type="KEGG" id="meh:M301_0377"/>
<reference evidence="2" key="1">
    <citation type="submission" date="2010-05" db="EMBL/GenBank/DDBJ databases">
        <title>Complete sequence of Methylotenera sp. 301.</title>
        <authorList>
            <person name="Lucas S."/>
            <person name="Copeland A."/>
            <person name="Lapidus A."/>
            <person name="Cheng J.-F."/>
            <person name="Bruce D."/>
            <person name="Goodwin L."/>
            <person name="Pitluck S."/>
            <person name="Clum A."/>
            <person name="Land M."/>
            <person name="Hauser L."/>
            <person name="Kyrpides N."/>
            <person name="Ivanova N."/>
            <person name="Chistoservova L."/>
            <person name="Kalyuzhnaya M."/>
            <person name="Woyke T."/>
        </authorList>
    </citation>
    <scope>NUCLEOTIDE SEQUENCE [LARGE SCALE GENOMIC DNA]</scope>
    <source>
        <strain evidence="2">301</strain>
    </source>
</reference>
<dbReference type="eggNOG" id="COG2879">
    <property type="taxonomic scope" value="Bacteria"/>
</dbReference>
<protein>
    <recommendedName>
        <fullName evidence="3">YbdD/YjiX family protein</fullName>
    </recommendedName>
</protein>
<dbReference type="InterPro" id="IPR007423">
    <property type="entry name" value="Sel_put"/>
</dbReference>
<dbReference type="STRING" id="666681.M301_0377"/>
<organism evidence="1 2">
    <name type="scientific">Methylotenera versatilis (strain 301)</name>
    <dbReference type="NCBI Taxonomy" id="666681"/>
    <lineage>
        <taxon>Bacteria</taxon>
        <taxon>Pseudomonadati</taxon>
        <taxon>Pseudomonadota</taxon>
        <taxon>Betaproteobacteria</taxon>
        <taxon>Nitrosomonadales</taxon>
        <taxon>Methylophilaceae</taxon>
        <taxon>Methylotenera</taxon>
    </lineage>
</organism>
<dbReference type="HOGENOM" id="CLU_171734_3_0_4"/>
<evidence type="ECO:0008006" key="3">
    <source>
        <dbReference type="Google" id="ProtNLM"/>
    </source>
</evidence>
<accession>D7DLT0</accession>
<keyword evidence="2" id="KW-1185">Reference proteome</keyword>
<proteinExistence type="predicted"/>
<dbReference type="Pfam" id="PF04328">
    <property type="entry name" value="Sel_put"/>
    <property type="match status" value="1"/>
</dbReference>
<dbReference type="EMBL" id="CP002056">
    <property type="protein sequence ID" value="ADI28764.1"/>
    <property type="molecule type" value="Genomic_DNA"/>
</dbReference>
<dbReference type="AlphaFoldDB" id="D7DLT0"/>
<sequence length="71" mass="8720">MLEKLKAFWRYVRRLTGDDAYEQYLKHFAENHSVHRLNQTDQAEDTPMPLSREAFFKEWQDKKWKGIKRCC</sequence>
<name>D7DLT0_METV0</name>
<dbReference type="RefSeq" id="WP_013147080.1">
    <property type="nucleotide sequence ID" value="NC_014207.1"/>
</dbReference>
<dbReference type="Proteomes" id="UP000000383">
    <property type="component" value="Chromosome"/>
</dbReference>
<reference evidence="1 2" key="2">
    <citation type="journal article" date="2011" name="J. Bacteriol.">
        <title>Genomes of three methylotrophs from a single niche uncover genetic and metabolic divergence of Methylophilaceae.</title>
        <authorList>
            <person name="Lapidus A."/>
            <person name="Clum A."/>
            <person name="Labutti K."/>
            <person name="Kaluzhnaya M.G."/>
            <person name="Lim S."/>
            <person name="Beck D.A."/>
            <person name="Glavina Del Rio T."/>
            <person name="Nolan M."/>
            <person name="Mavromatis K."/>
            <person name="Huntemann M."/>
            <person name="Lucas S."/>
            <person name="Lidstrom M.E."/>
            <person name="Ivanova N."/>
            <person name="Chistoserdova L."/>
        </authorList>
    </citation>
    <scope>NUCLEOTIDE SEQUENCE [LARGE SCALE GENOMIC DNA]</scope>
    <source>
        <strain evidence="1 2">301</strain>
    </source>
</reference>
<evidence type="ECO:0000313" key="1">
    <source>
        <dbReference type="EMBL" id="ADI28764.1"/>
    </source>
</evidence>
<gene>
    <name evidence="1" type="ordered locus">M301_0377</name>
</gene>